<evidence type="ECO:0000259" key="8">
    <source>
        <dbReference type="PROSITE" id="PS50113"/>
    </source>
</evidence>
<feature type="domain" description="PAC" evidence="8">
    <location>
        <begin position="201"/>
        <end position="253"/>
    </location>
</feature>
<dbReference type="PROSITE" id="PS50109">
    <property type="entry name" value="HIS_KIN"/>
    <property type="match status" value="1"/>
</dbReference>
<evidence type="ECO:0000313" key="10">
    <source>
        <dbReference type="Proteomes" id="UP000236728"/>
    </source>
</evidence>
<dbReference type="CDD" id="cd00082">
    <property type="entry name" value="HisKA"/>
    <property type="match status" value="1"/>
</dbReference>
<dbReference type="InterPro" id="IPR029016">
    <property type="entry name" value="GAF-like_dom_sf"/>
</dbReference>
<evidence type="ECO:0000256" key="5">
    <source>
        <dbReference type="ARBA" id="ARBA00022777"/>
    </source>
</evidence>
<proteinExistence type="predicted"/>
<dbReference type="SUPFAM" id="SSF55874">
    <property type="entry name" value="ATPase domain of HSP90 chaperone/DNA topoisomerase II/histidine kinase"/>
    <property type="match status" value="1"/>
</dbReference>
<protein>
    <recommendedName>
        <fullName evidence="2">histidine kinase</fullName>
        <ecNumber evidence="2">2.7.13.3</ecNumber>
    </recommendedName>
</protein>
<dbReference type="Gene3D" id="3.30.565.10">
    <property type="entry name" value="Histidine kinase-like ATPase, C-terminal domain"/>
    <property type="match status" value="1"/>
</dbReference>
<gene>
    <name evidence="9" type="ORF">SAMN05421819_1233</name>
</gene>
<dbReference type="Gene3D" id="3.30.450.40">
    <property type="match status" value="1"/>
</dbReference>
<dbReference type="InterPro" id="IPR003018">
    <property type="entry name" value="GAF"/>
</dbReference>
<dbReference type="SMART" id="SM00086">
    <property type="entry name" value="PAC"/>
    <property type="match status" value="3"/>
</dbReference>
<dbReference type="InterPro" id="IPR004358">
    <property type="entry name" value="Sig_transdc_His_kin-like_C"/>
</dbReference>
<keyword evidence="4" id="KW-0808">Transferase</keyword>
<dbReference type="RefSeq" id="WP_103932031.1">
    <property type="nucleotide sequence ID" value="NZ_FNVA01000001.1"/>
</dbReference>
<keyword evidence="3" id="KW-0597">Phosphoprotein</keyword>
<evidence type="ECO:0000259" key="6">
    <source>
        <dbReference type="PROSITE" id="PS50109"/>
    </source>
</evidence>
<dbReference type="InterPro" id="IPR003594">
    <property type="entry name" value="HATPase_dom"/>
</dbReference>
<dbReference type="NCBIfam" id="TIGR00229">
    <property type="entry name" value="sensory_box"/>
    <property type="match status" value="3"/>
</dbReference>
<name>A0A1H5UW85_9BACT</name>
<organism evidence="9 10">
    <name type="scientific">Bryocella elongata</name>
    <dbReference type="NCBI Taxonomy" id="863522"/>
    <lineage>
        <taxon>Bacteria</taxon>
        <taxon>Pseudomonadati</taxon>
        <taxon>Acidobacteriota</taxon>
        <taxon>Terriglobia</taxon>
        <taxon>Terriglobales</taxon>
        <taxon>Acidobacteriaceae</taxon>
        <taxon>Bryocella</taxon>
    </lineage>
</organism>
<dbReference type="Pfam" id="PF13185">
    <property type="entry name" value="GAF_2"/>
    <property type="match status" value="1"/>
</dbReference>
<dbReference type="InterPro" id="IPR013655">
    <property type="entry name" value="PAS_fold_3"/>
</dbReference>
<dbReference type="AlphaFoldDB" id="A0A1H5UW85"/>
<dbReference type="EMBL" id="FNVA01000001">
    <property type="protein sequence ID" value="SEF79273.1"/>
    <property type="molecule type" value="Genomic_DNA"/>
</dbReference>
<dbReference type="InterPro" id="IPR005467">
    <property type="entry name" value="His_kinase_dom"/>
</dbReference>
<dbReference type="InterPro" id="IPR003661">
    <property type="entry name" value="HisK_dim/P_dom"/>
</dbReference>
<feature type="domain" description="PAC" evidence="8">
    <location>
        <begin position="502"/>
        <end position="553"/>
    </location>
</feature>
<keyword evidence="10" id="KW-1185">Reference proteome</keyword>
<evidence type="ECO:0000256" key="4">
    <source>
        <dbReference type="ARBA" id="ARBA00022679"/>
    </source>
</evidence>
<dbReference type="PROSITE" id="PS50112">
    <property type="entry name" value="PAS"/>
    <property type="match status" value="1"/>
</dbReference>
<dbReference type="InterPro" id="IPR035965">
    <property type="entry name" value="PAS-like_dom_sf"/>
</dbReference>
<dbReference type="SUPFAM" id="SSF55781">
    <property type="entry name" value="GAF domain-like"/>
    <property type="match status" value="1"/>
</dbReference>
<evidence type="ECO:0000259" key="7">
    <source>
        <dbReference type="PROSITE" id="PS50112"/>
    </source>
</evidence>
<dbReference type="PROSITE" id="PS50113">
    <property type="entry name" value="PAC"/>
    <property type="match status" value="2"/>
</dbReference>
<sequence length="790" mass="87651">MRRESHAGTSLDFGSVVDALPALIWMTHADGQSSFANRAWSEYTGLAIEETVGLGWQTAIHPDDVALFMQTWDSIRRSGVPNEIDARLRRFDGQHRWFVFRPSPLPEDDLLHQRWCWLGSDADERTATDGRLRRLFDMVPLQAGFLNTAGVLEFTNLQSLKDFDMTFEELKQWTTSGIIHVDDHQNNLENMTALLTTGEMFDSQIRMLYPDGVYRWTRAKCVPVRDAQGNVVRYVTFQIDVDDLKRAEDLLAAEVRLLERVARSEPLGQILDALSRHVEELCVGCFCIVLVVAADRKRFHLGAAPKLPNVFRDSLEAISIDRREDPCSLAVIEKTPVITTDLTQDPRWTDCPWLRVMTGLDFDSCCALPIQSASGEVSGVVAAHRSGHATRVLQEADLVDRFTKIAGIAIDRAESDAVLQARERELREALVQLSEGQRLSKTGSFTADLQQDRHNWSAELYHIFEIDPGTPAHLDVIRAQVHPDDLQLFDAETHRRLEGSGSDFNFRILTAEGNEKHLRGVAQIIEHIGGRPILMGAVQDITQSKQAEEALNRTRGELAHVARVATLNAMTASIAHEVSQPLSGILTNANTCVRMLAATPPNLPGAAETARRAIRDANRATDVIQRLRALFSTKPPVMEIADLNDVAREVIALSLGELRRNGAILQTEFADELPPVSIDRVQLQQVILNLLLNAADAMAGVDDRPRALLVRTALHDADSVKLLVKDSGIGVDPDTVEKLFGAFYTTKAKGMGVGLSISRSIIARHDGRLWAEANQDRGATFAFCIPRAAL</sequence>
<dbReference type="GO" id="GO:0000155">
    <property type="term" value="F:phosphorelay sensor kinase activity"/>
    <property type="evidence" value="ECO:0007669"/>
    <property type="project" value="InterPro"/>
</dbReference>
<dbReference type="InterPro" id="IPR000014">
    <property type="entry name" value="PAS"/>
</dbReference>
<keyword evidence="5" id="KW-0418">Kinase</keyword>
<evidence type="ECO:0000313" key="9">
    <source>
        <dbReference type="EMBL" id="SEF79273.1"/>
    </source>
</evidence>
<dbReference type="PANTHER" id="PTHR43304">
    <property type="entry name" value="PHYTOCHROME-LIKE PROTEIN CPH1"/>
    <property type="match status" value="1"/>
</dbReference>
<dbReference type="PRINTS" id="PR00344">
    <property type="entry name" value="BCTRLSENSOR"/>
</dbReference>
<dbReference type="SMART" id="SM00091">
    <property type="entry name" value="PAS"/>
    <property type="match status" value="1"/>
</dbReference>
<dbReference type="Pfam" id="PF02518">
    <property type="entry name" value="HATPase_c"/>
    <property type="match status" value="1"/>
</dbReference>
<dbReference type="InterPro" id="IPR001610">
    <property type="entry name" value="PAC"/>
</dbReference>
<comment type="catalytic activity">
    <reaction evidence="1">
        <text>ATP + protein L-histidine = ADP + protein N-phospho-L-histidine.</text>
        <dbReference type="EC" id="2.7.13.3"/>
    </reaction>
</comment>
<dbReference type="InterPro" id="IPR036097">
    <property type="entry name" value="HisK_dim/P_sf"/>
</dbReference>
<evidence type="ECO:0000256" key="1">
    <source>
        <dbReference type="ARBA" id="ARBA00000085"/>
    </source>
</evidence>
<dbReference type="PANTHER" id="PTHR43304:SF1">
    <property type="entry name" value="PAC DOMAIN-CONTAINING PROTEIN"/>
    <property type="match status" value="1"/>
</dbReference>
<dbReference type="Pfam" id="PF08447">
    <property type="entry name" value="PAS_3"/>
    <property type="match status" value="2"/>
</dbReference>
<feature type="domain" description="Histidine kinase" evidence="6">
    <location>
        <begin position="573"/>
        <end position="789"/>
    </location>
</feature>
<dbReference type="InterPro" id="IPR036890">
    <property type="entry name" value="HATPase_C_sf"/>
</dbReference>
<dbReference type="EC" id="2.7.13.3" evidence="2"/>
<dbReference type="SMART" id="SM00387">
    <property type="entry name" value="HATPase_c"/>
    <property type="match status" value="1"/>
</dbReference>
<dbReference type="CDD" id="cd00130">
    <property type="entry name" value="PAS"/>
    <property type="match status" value="2"/>
</dbReference>
<evidence type="ECO:0000256" key="3">
    <source>
        <dbReference type="ARBA" id="ARBA00022553"/>
    </source>
</evidence>
<dbReference type="SMART" id="SM00388">
    <property type="entry name" value="HisKA"/>
    <property type="match status" value="1"/>
</dbReference>
<dbReference type="Proteomes" id="UP000236728">
    <property type="component" value="Unassembled WGS sequence"/>
</dbReference>
<accession>A0A1H5UW85</accession>
<dbReference type="SUPFAM" id="SSF47384">
    <property type="entry name" value="Homodimeric domain of signal transducing histidine kinase"/>
    <property type="match status" value="1"/>
</dbReference>
<dbReference type="SUPFAM" id="SSF55785">
    <property type="entry name" value="PYP-like sensor domain (PAS domain)"/>
    <property type="match status" value="3"/>
</dbReference>
<reference evidence="9 10" key="1">
    <citation type="submission" date="2016-10" db="EMBL/GenBank/DDBJ databases">
        <authorList>
            <person name="de Groot N.N."/>
        </authorList>
    </citation>
    <scope>NUCLEOTIDE SEQUENCE [LARGE SCALE GENOMIC DNA]</scope>
    <source>
        <strain evidence="9 10">DSM 22489</strain>
    </source>
</reference>
<feature type="domain" description="PAS" evidence="7">
    <location>
        <begin position="9"/>
        <end position="79"/>
    </location>
</feature>
<dbReference type="InterPro" id="IPR000700">
    <property type="entry name" value="PAS-assoc_C"/>
</dbReference>
<evidence type="ECO:0000256" key="2">
    <source>
        <dbReference type="ARBA" id="ARBA00012438"/>
    </source>
</evidence>
<dbReference type="Gene3D" id="3.30.450.20">
    <property type="entry name" value="PAS domain"/>
    <property type="match status" value="3"/>
</dbReference>
<dbReference type="Gene3D" id="1.10.287.130">
    <property type="match status" value="1"/>
</dbReference>
<dbReference type="InterPro" id="IPR052162">
    <property type="entry name" value="Sensor_kinase/Photoreceptor"/>
</dbReference>